<evidence type="ECO:0000256" key="3">
    <source>
        <dbReference type="SAM" id="MobiDB-lite"/>
    </source>
</evidence>
<dbReference type="GO" id="GO:0005737">
    <property type="term" value="C:cytoplasm"/>
    <property type="evidence" value="ECO:0000318"/>
    <property type="project" value="GO_Central"/>
</dbReference>
<evidence type="ECO:0000256" key="2">
    <source>
        <dbReference type="ARBA" id="ARBA00022737"/>
    </source>
</evidence>
<dbReference type="InterPro" id="IPR006287">
    <property type="entry name" value="DJ-1"/>
</dbReference>
<gene>
    <name evidence="5" type="ORF">KFL_001280140</name>
</gene>
<feature type="region of interest" description="Disordered" evidence="3">
    <location>
        <begin position="77"/>
        <end position="98"/>
    </location>
</feature>
<evidence type="ECO:0000313" key="6">
    <source>
        <dbReference type="Proteomes" id="UP000054558"/>
    </source>
</evidence>
<accession>A0A1Y1HW77</accession>
<dbReference type="NCBIfam" id="TIGR01383">
    <property type="entry name" value="not_thiJ"/>
    <property type="match status" value="2"/>
</dbReference>
<dbReference type="Gene3D" id="3.40.50.880">
    <property type="match status" value="2"/>
</dbReference>
<dbReference type="InterPro" id="IPR050325">
    <property type="entry name" value="Prot/Nucl_acid_deglycase"/>
</dbReference>
<feature type="domain" description="DJ-1/PfpI" evidence="4">
    <location>
        <begin position="104"/>
        <end position="268"/>
    </location>
</feature>
<dbReference type="OMA" id="FPAMCSK"/>
<keyword evidence="6" id="KW-1185">Reference proteome</keyword>
<dbReference type="OrthoDB" id="543156at2759"/>
<dbReference type="AlphaFoldDB" id="A0A1Y1HW77"/>
<feature type="domain" description="DJ-1/PfpI" evidence="4">
    <location>
        <begin position="309"/>
        <end position="471"/>
    </location>
</feature>
<comment type="similarity">
    <text evidence="1">Belongs to the peptidase C56 family.</text>
</comment>
<dbReference type="EMBL" id="DF237077">
    <property type="protein sequence ID" value="GAQ82894.1"/>
    <property type="molecule type" value="Genomic_DNA"/>
</dbReference>
<reference evidence="5 6" key="1">
    <citation type="journal article" date="2014" name="Nat. Commun.">
        <title>Klebsormidium flaccidum genome reveals primary factors for plant terrestrial adaptation.</title>
        <authorList>
            <person name="Hori K."/>
            <person name="Maruyama F."/>
            <person name="Fujisawa T."/>
            <person name="Togashi T."/>
            <person name="Yamamoto N."/>
            <person name="Seo M."/>
            <person name="Sato S."/>
            <person name="Yamada T."/>
            <person name="Mori H."/>
            <person name="Tajima N."/>
            <person name="Moriyama T."/>
            <person name="Ikeuchi M."/>
            <person name="Watanabe M."/>
            <person name="Wada H."/>
            <person name="Kobayashi K."/>
            <person name="Saito M."/>
            <person name="Masuda T."/>
            <person name="Sasaki-Sekimoto Y."/>
            <person name="Mashiguchi K."/>
            <person name="Awai K."/>
            <person name="Shimojima M."/>
            <person name="Masuda S."/>
            <person name="Iwai M."/>
            <person name="Nobusawa T."/>
            <person name="Narise T."/>
            <person name="Kondo S."/>
            <person name="Saito H."/>
            <person name="Sato R."/>
            <person name="Murakawa M."/>
            <person name="Ihara Y."/>
            <person name="Oshima-Yamada Y."/>
            <person name="Ohtaka K."/>
            <person name="Satoh M."/>
            <person name="Sonobe K."/>
            <person name="Ishii M."/>
            <person name="Ohtani R."/>
            <person name="Kanamori-Sato M."/>
            <person name="Honoki R."/>
            <person name="Miyazaki D."/>
            <person name="Mochizuki H."/>
            <person name="Umetsu J."/>
            <person name="Higashi K."/>
            <person name="Shibata D."/>
            <person name="Kamiya Y."/>
            <person name="Sato N."/>
            <person name="Nakamura Y."/>
            <person name="Tabata S."/>
            <person name="Ida S."/>
            <person name="Kurokawa K."/>
            <person name="Ohta H."/>
        </authorList>
    </citation>
    <scope>NUCLEOTIDE SEQUENCE [LARGE SCALE GENOMIC DNA]</scope>
    <source>
        <strain evidence="5 6">NIES-2285</strain>
    </source>
</reference>
<dbReference type="InterPro" id="IPR002818">
    <property type="entry name" value="DJ-1/PfpI"/>
</dbReference>
<dbReference type="PANTHER" id="PTHR48094">
    <property type="entry name" value="PROTEIN/NUCLEIC ACID DEGLYCASE DJ-1-RELATED"/>
    <property type="match status" value="1"/>
</dbReference>
<feature type="compositionally biased region" description="Low complexity" evidence="3">
    <location>
        <begin position="83"/>
        <end position="95"/>
    </location>
</feature>
<dbReference type="GO" id="GO:1903189">
    <property type="term" value="P:glyoxal metabolic process"/>
    <property type="evidence" value="ECO:0000318"/>
    <property type="project" value="GO_Central"/>
</dbReference>
<dbReference type="FunFam" id="3.40.50.880:FF:000015">
    <property type="entry name" value="Protein DJ-1 homolog C"/>
    <property type="match status" value="2"/>
</dbReference>
<dbReference type="STRING" id="105231.A0A1Y1HW77"/>
<dbReference type="Proteomes" id="UP000054558">
    <property type="component" value="Unassembled WGS sequence"/>
</dbReference>
<evidence type="ECO:0000259" key="4">
    <source>
        <dbReference type="Pfam" id="PF01965"/>
    </source>
</evidence>
<evidence type="ECO:0000256" key="1">
    <source>
        <dbReference type="ARBA" id="ARBA00008542"/>
    </source>
</evidence>
<dbReference type="InterPro" id="IPR029062">
    <property type="entry name" value="Class_I_gatase-like"/>
</dbReference>
<organism evidence="5 6">
    <name type="scientific">Klebsormidium nitens</name>
    <name type="common">Green alga</name>
    <name type="synonym">Ulothrix nitens</name>
    <dbReference type="NCBI Taxonomy" id="105231"/>
    <lineage>
        <taxon>Eukaryota</taxon>
        <taxon>Viridiplantae</taxon>
        <taxon>Streptophyta</taxon>
        <taxon>Klebsormidiophyceae</taxon>
        <taxon>Klebsormidiales</taxon>
        <taxon>Klebsormidiaceae</taxon>
        <taxon>Klebsormidium</taxon>
    </lineage>
</organism>
<proteinExistence type="inferred from homology"/>
<keyword evidence="2" id="KW-0677">Repeat</keyword>
<dbReference type="PANTHER" id="PTHR48094:SF12">
    <property type="entry name" value="PARKINSON DISEASE PROTEIN 7 HOMOLOG"/>
    <property type="match status" value="1"/>
</dbReference>
<name>A0A1Y1HW77_KLENI</name>
<evidence type="ECO:0000313" key="5">
    <source>
        <dbReference type="EMBL" id="GAQ82894.1"/>
    </source>
</evidence>
<dbReference type="Pfam" id="PF01965">
    <property type="entry name" value="DJ-1_PfpI"/>
    <property type="match status" value="2"/>
</dbReference>
<sequence length="498" mass="52698">MAALARVLRPSLINRQFLYECSAHDSGPFKVGFCHQPDCHLDNRASPLAAGPFGGNQLKSTQRKFVIGGATLSKTGGVRMEPKSASATTATKASSQDGATATEKSVLVPIANGSEEMEAVIMIDVLRRAGADVTVASVENDLQVTASRGVKLVADRSIGECTEQTFDLVVLPGGMPGAERLRDCAELKEITQKQAARKALYGAICAAPAVALHSWGLLDGKISTAHPAFSDKLPDTSAVEQRVVRDGTVLTSRGPGTAMEYALALVEQLYGKEKAEAVAGPMVMRKGDGSDVFRKDFGVETVSVDERPKVLVPVANGSEEMEAVIIIDVLVRAGAEVHVASIEDSKELVLSRKVKMVADRSIEDCTSTKYDLIVLPGGMPGAQRLHESAPLDKLLREHVAERRLYAAICAAPAVALESKGLLKGKKATAHPAFVDKLTDRSAADARVVQDGLVVTSRGPGTAMEFALVLVERLFGREKADAVAGPMVMPKEVVAAAVL</sequence>
<dbReference type="CDD" id="cd03135">
    <property type="entry name" value="GATase1_DJ-1"/>
    <property type="match status" value="2"/>
</dbReference>
<protein>
    <submittedName>
        <fullName evidence="5">ThiJ/PfpI domain containing protein</fullName>
    </submittedName>
</protein>
<dbReference type="SUPFAM" id="SSF52317">
    <property type="entry name" value="Class I glutamine amidotransferase-like"/>
    <property type="match status" value="2"/>
</dbReference>